<dbReference type="PANTHER" id="PTHR43434:SF24">
    <property type="entry name" value="HYDROLASE-RELATED"/>
    <property type="match status" value="1"/>
</dbReference>
<dbReference type="NCBIfam" id="TIGR01549">
    <property type="entry name" value="HAD-SF-IA-v1"/>
    <property type="match status" value="1"/>
</dbReference>
<dbReference type="SFLD" id="SFLDG01135">
    <property type="entry name" value="C1.5.6:_HAD__Beta-PGM__Phospha"/>
    <property type="match status" value="1"/>
</dbReference>
<dbReference type="SUPFAM" id="SSF56784">
    <property type="entry name" value="HAD-like"/>
    <property type="match status" value="1"/>
</dbReference>
<dbReference type="InterPro" id="IPR006439">
    <property type="entry name" value="HAD-SF_hydro_IA"/>
</dbReference>
<dbReference type="Proteomes" id="UP000462362">
    <property type="component" value="Unassembled WGS sequence"/>
</dbReference>
<dbReference type="InterPro" id="IPR041492">
    <property type="entry name" value="HAD_2"/>
</dbReference>
<dbReference type="EMBL" id="WNCL01000002">
    <property type="protein sequence ID" value="MTU42274.1"/>
    <property type="molecule type" value="Genomic_DNA"/>
</dbReference>
<dbReference type="InterPro" id="IPR023198">
    <property type="entry name" value="PGP-like_dom2"/>
</dbReference>
<dbReference type="SFLD" id="SFLDG01129">
    <property type="entry name" value="C1.5:_HAD__Beta-PGM__Phosphata"/>
    <property type="match status" value="1"/>
</dbReference>
<dbReference type="GO" id="GO:0005829">
    <property type="term" value="C:cytosol"/>
    <property type="evidence" value="ECO:0007669"/>
    <property type="project" value="TreeGrafter"/>
</dbReference>
<dbReference type="AlphaFoldDB" id="A0A6I3RX02"/>
<dbReference type="RefSeq" id="WP_008863567.1">
    <property type="nucleotide sequence ID" value="NZ_CAJUON010000007.1"/>
</dbReference>
<evidence type="ECO:0000313" key="2">
    <source>
        <dbReference type="Proteomes" id="UP000462362"/>
    </source>
</evidence>
<dbReference type="Gene3D" id="3.40.50.1000">
    <property type="entry name" value="HAD superfamily/HAD-like"/>
    <property type="match status" value="1"/>
</dbReference>
<dbReference type="InterPro" id="IPR050155">
    <property type="entry name" value="HAD-like_hydrolase_sf"/>
</dbReference>
<dbReference type="InterPro" id="IPR036412">
    <property type="entry name" value="HAD-like_sf"/>
</dbReference>
<gene>
    <name evidence="1" type="ORF">GMD42_01285</name>
</gene>
<dbReference type="NCBIfam" id="TIGR01509">
    <property type="entry name" value="HAD-SF-IA-v3"/>
    <property type="match status" value="1"/>
</dbReference>
<proteinExistence type="predicted"/>
<dbReference type="InterPro" id="IPR023214">
    <property type="entry name" value="HAD_sf"/>
</dbReference>
<sequence>MHALKMAVFDFDGTLVDSVPAIARGIQLANEEIGIAPVSYEMAKSIIGLGFKDIIPIVAPDLPESEYGRYKDIYVRYFLQSDPSLKLFPGVLELLRELQDAGIKTAIATGKSRKGLSRIVNRMNVWDYFDDSITADEALPKPDPLMLNTLLERNGLTMDEIVMIGDTEHDIKLGKAAGVRTIAVTWGAAPLERLEAYKPDAIVRTMEALKTKLDELA</sequence>
<comment type="caution">
    <text evidence="1">The sequence shown here is derived from an EMBL/GenBank/DDBJ whole genome shotgun (WGS) entry which is preliminary data.</text>
</comment>
<dbReference type="Pfam" id="PF13419">
    <property type="entry name" value="HAD_2"/>
    <property type="match status" value="1"/>
</dbReference>
<name>A0A6I3RX02_9BURK</name>
<reference evidence="1 2" key="1">
    <citation type="journal article" date="2019" name="Nat. Med.">
        <title>A library of human gut bacterial isolates paired with longitudinal multiomics data enables mechanistic microbiome research.</title>
        <authorList>
            <person name="Poyet M."/>
            <person name="Groussin M."/>
            <person name="Gibbons S.M."/>
            <person name="Avila-Pacheco J."/>
            <person name="Jiang X."/>
            <person name="Kearney S.M."/>
            <person name="Perrotta A.R."/>
            <person name="Berdy B."/>
            <person name="Zhao S."/>
            <person name="Lieberman T.D."/>
            <person name="Swanson P.K."/>
            <person name="Smith M."/>
            <person name="Roesemann S."/>
            <person name="Alexander J.E."/>
            <person name="Rich S.A."/>
            <person name="Livny J."/>
            <person name="Vlamakis H."/>
            <person name="Clish C."/>
            <person name="Bullock K."/>
            <person name="Deik A."/>
            <person name="Scott J."/>
            <person name="Pierce K.A."/>
            <person name="Xavier R.J."/>
            <person name="Alm E.J."/>
        </authorList>
    </citation>
    <scope>NUCLEOTIDE SEQUENCE [LARGE SCALE GENOMIC DNA]</scope>
    <source>
        <strain evidence="1 2">BIOML-A2</strain>
    </source>
</reference>
<accession>A0A6I3RX02</accession>
<dbReference type="GO" id="GO:0008967">
    <property type="term" value="F:phosphoglycolate phosphatase activity"/>
    <property type="evidence" value="ECO:0007669"/>
    <property type="project" value="TreeGrafter"/>
</dbReference>
<dbReference type="GeneID" id="43348024"/>
<dbReference type="GO" id="GO:0006281">
    <property type="term" value="P:DNA repair"/>
    <property type="evidence" value="ECO:0007669"/>
    <property type="project" value="TreeGrafter"/>
</dbReference>
<protein>
    <submittedName>
        <fullName evidence="1">HAD-IA family hydrolase</fullName>
    </submittedName>
</protein>
<organism evidence="1 2">
    <name type="scientific">Parasutterella excrementihominis</name>
    <dbReference type="NCBI Taxonomy" id="487175"/>
    <lineage>
        <taxon>Bacteria</taxon>
        <taxon>Pseudomonadati</taxon>
        <taxon>Pseudomonadota</taxon>
        <taxon>Betaproteobacteria</taxon>
        <taxon>Burkholderiales</taxon>
        <taxon>Sutterellaceae</taxon>
        <taxon>Parasutterella</taxon>
    </lineage>
</organism>
<dbReference type="Gene3D" id="1.10.150.240">
    <property type="entry name" value="Putative phosphatase, domain 2"/>
    <property type="match status" value="1"/>
</dbReference>
<keyword evidence="1" id="KW-0378">Hydrolase</keyword>
<dbReference type="SFLD" id="SFLDS00003">
    <property type="entry name" value="Haloacid_Dehalogenase"/>
    <property type="match status" value="1"/>
</dbReference>
<dbReference type="PANTHER" id="PTHR43434">
    <property type="entry name" value="PHOSPHOGLYCOLATE PHOSPHATASE"/>
    <property type="match status" value="1"/>
</dbReference>
<evidence type="ECO:0000313" key="1">
    <source>
        <dbReference type="EMBL" id="MTU42274.1"/>
    </source>
</evidence>